<protein>
    <recommendedName>
        <fullName evidence="4">Replication protein</fullName>
    </recommendedName>
</protein>
<feature type="region of interest" description="Disordered" evidence="1">
    <location>
        <begin position="201"/>
        <end position="221"/>
    </location>
</feature>
<dbReference type="Proteomes" id="UP000318833">
    <property type="component" value="Unassembled WGS sequence"/>
</dbReference>
<feature type="compositionally biased region" description="Basic and acidic residues" evidence="1">
    <location>
        <begin position="201"/>
        <end position="217"/>
    </location>
</feature>
<gene>
    <name evidence="2" type="ORF">FOF46_30900</name>
</gene>
<evidence type="ECO:0000256" key="1">
    <source>
        <dbReference type="SAM" id="MobiDB-lite"/>
    </source>
</evidence>
<feature type="non-terminal residue" evidence="2">
    <location>
        <position position="295"/>
    </location>
</feature>
<evidence type="ECO:0008006" key="4">
    <source>
        <dbReference type="Google" id="ProtNLM"/>
    </source>
</evidence>
<keyword evidence="3" id="KW-1185">Reference proteome</keyword>
<evidence type="ECO:0000313" key="2">
    <source>
        <dbReference type="EMBL" id="TSE02416.1"/>
    </source>
</evidence>
<evidence type="ECO:0000313" key="3">
    <source>
        <dbReference type="Proteomes" id="UP000318833"/>
    </source>
</evidence>
<name>A0A554V9Y7_9FLAO</name>
<organism evidence="2 3">
    <name type="scientific">Aquimarina algiphila</name>
    <dbReference type="NCBI Taxonomy" id="2047982"/>
    <lineage>
        <taxon>Bacteria</taxon>
        <taxon>Pseudomonadati</taxon>
        <taxon>Bacteroidota</taxon>
        <taxon>Flavobacteriia</taxon>
        <taxon>Flavobacteriales</taxon>
        <taxon>Flavobacteriaceae</taxon>
        <taxon>Aquimarina</taxon>
    </lineage>
</organism>
<proteinExistence type="predicted"/>
<accession>A0A554V9Y7</accession>
<dbReference type="RefSeq" id="WP_143919261.1">
    <property type="nucleotide sequence ID" value="NZ_CANMXV010000174.1"/>
</dbReference>
<dbReference type="OrthoDB" id="975119at2"/>
<dbReference type="AlphaFoldDB" id="A0A554V9Y7"/>
<reference evidence="2 3" key="1">
    <citation type="submission" date="2019-07" db="EMBL/GenBank/DDBJ databases">
        <title>The draft genome sequence of Aquimarina algiphila M91.</title>
        <authorList>
            <person name="Meng X."/>
        </authorList>
    </citation>
    <scope>NUCLEOTIDE SEQUENCE [LARGE SCALE GENOMIC DNA]</scope>
    <source>
        <strain evidence="2 3">M91</strain>
    </source>
</reference>
<sequence>MESKTPSRLYYDFGKLFTATKSFIDNHNRNKSRLKDRLNANHRATAELMTRLYAKQLNQAIAKGTDITGKLPGFRTFNPSLATCKGCTVRTIINHKERLKTAGFIIKEIHHGKTGVELWINPSIFALPKLSTSVTNPNSKITQLATFFDERVKNLHPLVHEHQEQKNNNSSVNCLKTLKEEKGIRLPAHNKMITGVTRTVQEQDKNIKESRTSDSKKQTRGVKNLLSEESESAFLLQLVRDFWQYAQGKLFSNAIFSKPEEAEILNNIWRSVYCKFRVKGSKEDWKGYQETLYTR</sequence>
<dbReference type="EMBL" id="VLNR01000170">
    <property type="protein sequence ID" value="TSE02416.1"/>
    <property type="molecule type" value="Genomic_DNA"/>
</dbReference>
<comment type="caution">
    <text evidence="2">The sequence shown here is derived from an EMBL/GenBank/DDBJ whole genome shotgun (WGS) entry which is preliminary data.</text>
</comment>